<organism evidence="2 3">
    <name type="scientific">Fusarium vanettenii (strain ATCC MYA-4622 / CBS 123669 / FGSC 9596 / NRRL 45880 / 77-13-4)</name>
    <name type="common">Fusarium solani subsp. pisi</name>
    <dbReference type="NCBI Taxonomy" id="660122"/>
    <lineage>
        <taxon>Eukaryota</taxon>
        <taxon>Fungi</taxon>
        <taxon>Dikarya</taxon>
        <taxon>Ascomycota</taxon>
        <taxon>Pezizomycotina</taxon>
        <taxon>Sordariomycetes</taxon>
        <taxon>Hypocreomycetidae</taxon>
        <taxon>Hypocreales</taxon>
        <taxon>Nectriaceae</taxon>
        <taxon>Fusarium</taxon>
        <taxon>Fusarium solani species complex</taxon>
        <taxon>Fusarium vanettenii</taxon>
    </lineage>
</organism>
<dbReference type="EMBL" id="GG698920">
    <property type="protein sequence ID" value="EEU37881.1"/>
    <property type="molecule type" value="Genomic_DNA"/>
</dbReference>
<dbReference type="OrthoDB" id="408631at2759"/>
<reference evidence="2 3" key="1">
    <citation type="journal article" date="2009" name="PLoS Genet.">
        <title>The genome of Nectria haematococca: contribution of supernumerary chromosomes to gene expansion.</title>
        <authorList>
            <person name="Coleman J.J."/>
            <person name="Rounsley S.D."/>
            <person name="Rodriguez-Carres M."/>
            <person name="Kuo A."/>
            <person name="Wasmann C.C."/>
            <person name="Grimwood J."/>
            <person name="Schmutz J."/>
            <person name="Taga M."/>
            <person name="White G.J."/>
            <person name="Zhou S."/>
            <person name="Schwartz D.C."/>
            <person name="Freitag M."/>
            <person name="Ma L.J."/>
            <person name="Danchin E.G."/>
            <person name="Henrissat B."/>
            <person name="Coutinho P.M."/>
            <person name="Nelson D.R."/>
            <person name="Straney D."/>
            <person name="Napoli C.A."/>
            <person name="Barker B.M."/>
            <person name="Gribskov M."/>
            <person name="Rep M."/>
            <person name="Kroken S."/>
            <person name="Molnar I."/>
            <person name="Rensing C."/>
            <person name="Kennell J.C."/>
            <person name="Zamora J."/>
            <person name="Farman M.L."/>
            <person name="Selker E.U."/>
            <person name="Salamov A."/>
            <person name="Shapiro H."/>
            <person name="Pangilinan J."/>
            <person name="Lindquist E."/>
            <person name="Lamers C."/>
            <person name="Grigoriev I.V."/>
            <person name="Geiser D.M."/>
            <person name="Covert S.F."/>
            <person name="Temporini E."/>
            <person name="Vanetten H.D."/>
        </authorList>
    </citation>
    <scope>NUCLEOTIDE SEQUENCE [LARGE SCALE GENOMIC DNA]</scope>
    <source>
        <strain evidence="3">ATCC MYA-4622 / CBS 123669 / FGSC 9596 / NRRL 45880 / 77-13-4</strain>
    </source>
</reference>
<keyword evidence="3" id="KW-1185">Reference proteome</keyword>
<dbReference type="AlphaFoldDB" id="C7ZDX1"/>
<dbReference type="GeneID" id="9669620"/>
<dbReference type="InterPro" id="IPR029058">
    <property type="entry name" value="AB_hydrolase_fold"/>
</dbReference>
<dbReference type="Gene3D" id="3.40.50.1820">
    <property type="entry name" value="alpha/beta hydrolase"/>
    <property type="match status" value="2"/>
</dbReference>
<evidence type="ECO:0008006" key="4">
    <source>
        <dbReference type="Google" id="ProtNLM"/>
    </source>
</evidence>
<accession>C7ZDX1</accession>
<gene>
    <name evidence="2" type="ORF">NECHADRAFT_88162</name>
</gene>
<dbReference type="Proteomes" id="UP000005206">
    <property type="component" value="Chromosome 13"/>
</dbReference>
<dbReference type="RefSeq" id="XP_003043594.1">
    <property type="nucleotide sequence ID" value="XM_003043548.1"/>
</dbReference>
<dbReference type="KEGG" id="nhe:NECHADRAFT_88162"/>
<dbReference type="SUPFAM" id="SSF53474">
    <property type="entry name" value="alpha/beta-Hydrolases"/>
    <property type="match status" value="1"/>
</dbReference>
<dbReference type="HOGENOM" id="CLU_006586_10_5_1"/>
<proteinExistence type="predicted"/>
<evidence type="ECO:0000256" key="1">
    <source>
        <dbReference type="SAM" id="SignalP"/>
    </source>
</evidence>
<evidence type="ECO:0000313" key="3">
    <source>
        <dbReference type="Proteomes" id="UP000005206"/>
    </source>
</evidence>
<feature type="chain" id="PRO_5002987031" description="Carboxylesterase type B domain-containing protein" evidence="1">
    <location>
        <begin position="17"/>
        <end position="262"/>
    </location>
</feature>
<feature type="signal peptide" evidence="1">
    <location>
        <begin position="1"/>
        <end position="16"/>
    </location>
</feature>
<name>C7ZDX1_FUSV7</name>
<sequence>MRSFISFLVLISSVAAVPSKSCSTPTSLPTVDLGYEIHQAISFNVETGHYNNFSNTRYARLPTGELRFAAPQPPVKDRKTVQKGDIAEHLASCLALIFDRSVKITTAFNHNETEYFTSQDNVNNTVFVDNLKTIFPDAQSPVIDYISKELYPPSFDGSQPYKDFFTRAKMSLADAGFTRSIPYLYNGPSEVVPDSASPLALMLQRYLVPFALTGEPNTQAELDMPVYGSKGELLEFTNSGVDIISDPNNNKRCEWWQRALYF</sequence>
<dbReference type="InParanoid" id="C7ZDX1"/>
<evidence type="ECO:0000313" key="2">
    <source>
        <dbReference type="EMBL" id="EEU37881.1"/>
    </source>
</evidence>
<protein>
    <recommendedName>
        <fullName evidence="4">Carboxylesterase type B domain-containing protein</fullName>
    </recommendedName>
</protein>
<keyword evidence="1" id="KW-0732">Signal</keyword>
<dbReference type="VEuPathDB" id="FungiDB:NECHADRAFT_88162"/>